<dbReference type="PANTHER" id="PTHR30217">
    <property type="entry name" value="PEPTIDASE U32 FAMILY"/>
    <property type="match status" value="1"/>
</dbReference>
<feature type="binding site" evidence="1">
    <location>
        <position position="39"/>
    </location>
    <ligand>
        <name>[4Fe-4S] cluster</name>
        <dbReference type="ChEBI" id="CHEBI:49883"/>
    </ligand>
</feature>
<dbReference type="InterPro" id="IPR001539">
    <property type="entry name" value="Peptidase_U32"/>
</dbReference>
<dbReference type="PANTHER" id="PTHR30217:SF11">
    <property type="entry name" value="UBIQUINONE BIOSYNTHESIS PROTEIN UBIV"/>
    <property type="match status" value="1"/>
</dbReference>
<dbReference type="HAMAP" id="MF_02233">
    <property type="entry name" value="UbiV"/>
    <property type="match status" value="1"/>
</dbReference>
<evidence type="ECO:0000313" key="3">
    <source>
        <dbReference type="Proteomes" id="UP001431784"/>
    </source>
</evidence>
<comment type="subunit">
    <text evidence="1">Forms a heterodimer with UbiU.</text>
</comment>
<dbReference type="InterPro" id="IPR043693">
    <property type="entry name" value="UbiV"/>
</dbReference>
<feature type="binding site" evidence="1">
    <location>
        <position position="174"/>
    </location>
    <ligand>
        <name>[4Fe-4S] cluster</name>
        <dbReference type="ChEBI" id="CHEBI:49883"/>
    </ligand>
</feature>
<keyword evidence="1" id="KW-0831">Ubiquinone biosynthesis</keyword>
<reference evidence="2" key="1">
    <citation type="submission" date="2023-02" db="EMBL/GenBank/DDBJ databases">
        <title>Description of Roseinatronobacter alkalisoli sp. nov., an alkaliphilic bacerium isolated from soda soil.</title>
        <authorList>
            <person name="Wei W."/>
        </authorList>
    </citation>
    <scope>NUCLEOTIDE SEQUENCE</scope>
    <source>
        <strain evidence="2">HJB301</strain>
    </source>
</reference>
<name>A0ABT5TEI7_9RHOB</name>
<keyword evidence="1" id="KW-0411">Iron-sulfur</keyword>
<feature type="binding site" evidence="1">
    <location>
        <position position="187"/>
    </location>
    <ligand>
        <name>[4Fe-4S] cluster</name>
        <dbReference type="ChEBI" id="CHEBI:49883"/>
    </ligand>
</feature>
<dbReference type="NCBIfam" id="NF011991">
    <property type="entry name" value="PRK15447.1"/>
    <property type="match status" value="1"/>
</dbReference>
<organism evidence="2 3">
    <name type="scientific">Roseinatronobacter alkalisoli</name>
    <dbReference type="NCBI Taxonomy" id="3028235"/>
    <lineage>
        <taxon>Bacteria</taxon>
        <taxon>Pseudomonadati</taxon>
        <taxon>Pseudomonadota</taxon>
        <taxon>Alphaproteobacteria</taxon>
        <taxon>Rhodobacterales</taxon>
        <taxon>Paracoccaceae</taxon>
        <taxon>Roseinatronobacter</taxon>
    </lineage>
</organism>
<keyword evidence="1" id="KW-0408">Iron</keyword>
<proteinExistence type="inferred from homology"/>
<comment type="caution">
    <text evidence="2">The sequence shown here is derived from an EMBL/GenBank/DDBJ whole genome shotgun (WGS) entry which is preliminary data.</text>
</comment>
<feature type="binding site" evidence="1">
    <location>
        <position position="191"/>
    </location>
    <ligand>
        <name>[4Fe-4S] cluster</name>
        <dbReference type="ChEBI" id="CHEBI:49883"/>
    </ligand>
</feature>
<dbReference type="EMBL" id="JAQZSM010000014">
    <property type="protein sequence ID" value="MDD7972318.1"/>
    <property type="molecule type" value="Genomic_DNA"/>
</dbReference>
<evidence type="ECO:0000256" key="1">
    <source>
        <dbReference type="HAMAP-Rule" id="MF_02233"/>
    </source>
</evidence>
<protein>
    <recommendedName>
        <fullName evidence="1">Ubiquinone biosynthesis protein UbiV</fullName>
    </recommendedName>
</protein>
<keyword evidence="1" id="KW-0479">Metal-binding</keyword>
<comment type="function">
    <text evidence="1">Required for O(2)-independent ubiquinone (coenzyme Q) biosynthesis. Together with UbiU, is essential for the C6-hydroxylation reaction in the oxygen-independent ubiquinone biosynthesis pathway.</text>
</comment>
<dbReference type="Proteomes" id="UP001431784">
    <property type="component" value="Unassembled WGS sequence"/>
</dbReference>
<sequence length="301" mass="32703">MDLTVAPNPFFWNADTVRSFYSTLACAPVARVVLGELVCSKRLPFWQGEIPQAIDNLQAGGKQVALTSLALITLKRERKQMAELPGLGLPVEVNDLSALHHIAPGVPFWVGPMVNVYNESTLRWLVRRGATRVCLPPELPMRSVAILANIAQGEGVALEVWGHGRLPLAISGRCYHARLHDRAKDSCQFVCDTDPDGRDVDTLDGQRFLVVNGVQTLSQAYACMADHVGQLREMGVAALRLQPQSVGFAAICADYARLLADEICADRLADNLRAAHPQMQLCDGFGRGQAGASWRGRAAPA</sequence>
<accession>A0ABT5TEI7</accession>
<comment type="similarity">
    <text evidence="1">Belongs to the peptidase U32 family. UbiV subfamily.</text>
</comment>
<evidence type="ECO:0000313" key="2">
    <source>
        <dbReference type="EMBL" id="MDD7972318.1"/>
    </source>
</evidence>
<dbReference type="RefSeq" id="WP_274352996.1">
    <property type="nucleotide sequence ID" value="NZ_JAQZSM010000014.1"/>
</dbReference>
<keyword evidence="3" id="KW-1185">Reference proteome</keyword>
<gene>
    <name evidence="1" type="primary">ubiV</name>
    <name evidence="2" type="ORF">PUT78_14555</name>
</gene>
<dbReference type="InterPro" id="IPR051454">
    <property type="entry name" value="RNA/ubiquinone_mod_enzymes"/>
</dbReference>
<comment type="pathway">
    <text evidence="1">Cofactor biosynthesis; ubiquinone biosynthesis.</text>
</comment>
<comment type="cofactor">
    <cofactor evidence="1">
        <name>[4Fe-4S] cluster</name>
        <dbReference type="ChEBI" id="CHEBI:49883"/>
    </cofactor>
</comment>
<dbReference type="Pfam" id="PF01136">
    <property type="entry name" value="Peptidase_U32"/>
    <property type="match status" value="1"/>
</dbReference>
<keyword evidence="1" id="KW-0004">4Fe-4S</keyword>